<comment type="caution">
    <text evidence="2">The sequence shown here is derived from an EMBL/GenBank/DDBJ whole genome shotgun (WGS) entry which is preliminary data.</text>
</comment>
<organism evidence="2 3">
    <name type="scientific">Steinernema carpocapsae</name>
    <name type="common">Entomopathogenic nematode</name>
    <dbReference type="NCBI Taxonomy" id="34508"/>
    <lineage>
        <taxon>Eukaryota</taxon>
        <taxon>Metazoa</taxon>
        <taxon>Ecdysozoa</taxon>
        <taxon>Nematoda</taxon>
        <taxon>Chromadorea</taxon>
        <taxon>Rhabditida</taxon>
        <taxon>Tylenchina</taxon>
        <taxon>Panagrolaimomorpha</taxon>
        <taxon>Strongyloidoidea</taxon>
        <taxon>Steinernematidae</taxon>
        <taxon>Steinernema</taxon>
    </lineage>
</organism>
<evidence type="ECO:0000313" key="3">
    <source>
        <dbReference type="Proteomes" id="UP000298663"/>
    </source>
</evidence>
<dbReference type="AlphaFoldDB" id="A0A4U5LVB4"/>
<name>A0A4U5LVB4_STECR</name>
<dbReference type="InterPro" id="IPR016187">
    <property type="entry name" value="CTDL_fold"/>
</dbReference>
<reference evidence="2 3" key="2">
    <citation type="journal article" date="2019" name="G3 (Bethesda)">
        <title>Hybrid Assembly of the Genome of the Entomopathogenic Nematode Steinernema carpocapsae Identifies the X-Chromosome.</title>
        <authorList>
            <person name="Serra L."/>
            <person name="Macchietto M."/>
            <person name="Macias-Munoz A."/>
            <person name="McGill C.J."/>
            <person name="Rodriguez I.M."/>
            <person name="Rodriguez B."/>
            <person name="Murad R."/>
            <person name="Mortazavi A."/>
        </authorList>
    </citation>
    <scope>NUCLEOTIDE SEQUENCE [LARGE SCALE GENOMIC DNA]</scope>
    <source>
        <strain evidence="2 3">ALL</strain>
    </source>
</reference>
<feature type="domain" description="C-type lectin" evidence="1">
    <location>
        <begin position="173"/>
        <end position="247"/>
    </location>
</feature>
<keyword evidence="3" id="KW-1185">Reference proteome</keyword>
<dbReference type="EMBL" id="AZBU02000012">
    <property type="protein sequence ID" value="TKR60086.1"/>
    <property type="molecule type" value="Genomic_DNA"/>
</dbReference>
<accession>A0A4U5LVB4</accession>
<reference evidence="2 3" key="1">
    <citation type="journal article" date="2015" name="Genome Biol.">
        <title>Comparative genomics of Steinernema reveals deeply conserved gene regulatory networks.</title>
        <authorList>
            <person name="Dillman A.R."/>
            <person name="Macchietto M."/>
            <person name="Porter C.F."/>
            <person name="Rogers A."/>
            <person name="Williams B."/>
            <person name="Antoshechkin I."/>
            <person name="Lee M.M."/>
            <person name="Goodwin Z."/>
            <person name="Lu X."/>
            <person name="Lewis E.E."/>
            <person name="Goodrich-Blair H."/>
            <person name="Stock S.P."/>
            <person name="Adams B.J."/>
            <person name="Sternberg P.W."/>
            <person name="Mortazavi A."/>
        </authorList>
    </citation>
    <scope>NUCLEOTIDE SEQUENCE [LARGE SCALE GENOMIC DNA]</scope>
    <source>
        <strain evidence="2 3">ALL</strain>
    </source>
</reference>
<evidence type="ECO:0000259" key="1">
    <source>
        <dbReference type="PROSITE" id="PS50041"/>
    </source>
</evidence>
<protein>
    <recommendedName>
        <fullName evidence="1">C-type lectin domain-containing protein</fullName>
    </recommendedName>
</protein>
<evidence type="ECO:0000313" key="2">
    <source>
        <dbReference type="EMBL" id="TKR60086.1"/>
    </source>
</evidence>
<sequence length="254" mass="28281">MSPTISKSTIRYTQVRHKITGIVGSSYTTGADQDCAKQAFKNNASAIEIVKNGDEVKCTLITQISSFSQLENSDKSYYLADLRGGDICDAGSVSVSDIYSAMPKCNLLKTLCDVLTEHKSYCDSIKATIEDCKKPNCRKNLKLSEGRCCPEGFSYMSIFKKCMIPYATKDITSFSDVDKQCSMRSNSVLVTIENDQQNMALSDSLKTMYAVIGFHMPENQVWTKTGFKWMDGSSAKYDSWFNGKPDNVPPERNL</sequence>
<dbReference type="SUPFAM" id="SSF56436">
    <property type="entry name" value="C-type lectin-like"/>
    <property type="match status" value="1"/>
</dbReference>
<dbReference type="Proteomes" id="UP000298663">
    <property type="component" value="Unassembled WGS sequence"/>
</dbReference>
<dbReference type="InterPro" id="IPR016186">
    <property type="entry name" value="C-type_lectin-like/link_sf"/>
</dbReference>
<dbReference type="InterPro" id="IPR001304">
    <property type="entry name" value="C-type_lectin-like"/>
</dbReference>
<dbReference type="Gene3D" id="3.10.100.10">
    <property type="entry name" value="Mannose-Binding Protein A, subunit A"/>
    <property type="match status" value="1"/>
</dbReference>
<gene>
    <name evidence="2" type="ORF">L596_029670</name>
</gene>
<proteinExistence type="predicted"/>
<dbReference type="PROSITE" id="PS50041">
    <property type="entry name" value="C_TYPE_LECTIN_2"/>
    <property type="match status" value="1"/>
</dbReference>
<dbReference type="CDD" id="cd00037">
    <property type="entry name" value="CLECT"/>
    <property type="match status" value="1"/>
</dbReference>